<sequence>MLDLLKKKPFVPENNGEEEIHARYDNLIEKVAVGYTIQVTFCVLSLLGMTLMCDFKLKKLMFRAWFPFDITSSWLAFSMTFLYQFVGLVIISNGVCIFDTLFVGLLLHICCQLEMLVYRLHNIEGHEIQSLKHCVWHHNKIFRFADMVNNFFNKLMFVQFVESTVSMCFTLYVLTDIEGTAQLIGWSTYMLAGIFQTFYFCWFGNAAKVKSLDISNMVYNSDWPNLSNDARKMLVVIMARSLTPVEITSAYILPMNLESFKGVSIYIEIHYLHKRKLKKVLSTLSNSPSIWENLVLGRKTIINMLDLLKKKPFVPENNGEGEIHARYDNLIEKVAVGYTIQVTFCVLSLLGMALICDFKLKKLMFPGWFPFDITSSWIAFSMTFLYQFLGLVIICVGVCIFDTLFVGLLLHICCQLEMLVYRLHNIEGHEIQSLKHCIWHHNKIFRFADMVNNFFNKMMFVQFMASAVAVCFTLYLLTDVQDTAQLIGWSMYMFAGICQTFFFCWFGNAAKIKSLDVSNMVYNSDWPNLSKDARKMLVVIMARSLTPVEITSAYIIPMNLESFKGLMKVTYSAYNMLLQSKSSE</sequence>
<feature type="transmembrane region" description="Helical" evidence="10">
    <location>
        <begin position="155"/>
        <end position="174"/>
    </location>
</feature>
<evidence type="ECO:0000256" key="3">
    <source>
        <dbReference type="ARBA" id="ARBA00022606"/>
    </source>
</evidence>
<dbReference type="GO" id="GO:0007165">
    <property type="term" value="P:signal transduction"/>
    <property type="evidence" value="ECO:0007669"/>
    <property type="project" value="UniProtKB-KW"/>
</dbReference>
<dbReference type="PANTHER" id="PTHR21137">
    <property type="entry name" value="ODORANT RECEPTOR"/>
    <property type="match status" value="1"/>
</dbReference>
<dbReference type="KEGG" id="bbif:117216440"/>
<feature type="transmembrane region" description="Helical" evidence="10">
    <location>
        <begin position="186"/>
        <end position="207"/>
    </location>
</feature>
<feature type="transmembrane region" description="Helical" evidence="10">
    <location>
        <begin position="459"/>
        <end position="477"/>
    </location>
</feature>
<feature type="transmembrane region" description="Helical" evidence="10">
    <location>
        <begin position="32"/>
        <end position="52"/>
    </location>
</feature>
<evidence type="ECO:0000256" key="1">
    <source>
        <dbReference type="ARBA" id="ARBA00004651"/>
    </source>
</evidence>
<dbReference type="GO" id="GO:0005549">
    <property type="term" value="F:odorant binding"/>
    <property type="evidence" value="ECO:0007669"/>
    <property type="project" value="InterPro"/>
</dbReference>
<dbReference type="Pfam" id="PF02949">
    <property type="entry name" value="7tm_6"/>
    <property type="match status" value="2"/>
</dbReference>
<keyword evidence="7 10" id="KW-0472">Membrane</keyword>
<keyword evidence="9" id="KW-0807">Transducer</keyword>
<evidence type="ECO:0000256" key="5">
    <source>
        <dbReference type="ARBA" id="ARBA00022725"/>
    </source>
</evidence>
<dbReference type="GeneID" id="117216440"/>
<keyword evidence="2" id="KW-1003">Cell membrane</keyword>
<evidence type="ECO:0000256" key="7">
    <source>
        <dbReference type="ARBA" id="ARBA00023136"/>
    </source>
</evidence>
<comment type="subcellular location">
    <subcellularLocation>
        <location evidence="1">Cell membrane</location>
        <topology evidence="1">Multi-pass membrane protein</topology>
    </subcellularLocation>
</comment>
<protein>
    <submittedName>
        <fullName evidence="12">Uncharacterized protein LOC117216440</fullName>
    </submittedName>
</protein>
<gene>
    <name evidence="12" type="primary">LOC117216440</name>
</gene>
<feature type="transmembrane region" description="Helical" evidence="10">
    <location>
        <begin position="335"/>
        <end position="356"/>
    </location>
</feature>
<dbReference type="InterPro" id="IPR004117">
    <property type="entry name" value="7tm6_olfct_rcpt"/>
</dbReference>
<dbReference type="GO" id="GO:0004984">
    <property type="term" value="F:olfactory receptor activity"/>
    <property type="evidence" value="ECO:0007669"/>
    <property type="project" value="InterPro"/>
</dbReference>
<evidence type="ECO:0000256" key="10">
    <source>
        <dbReference type="SAM" id="Phobius"/>
    </source>
</evidence>
<feature type="transmembrane region" description="Helical" evidence="10">
    <location>
        <begin position="89"/>
        <end position="111"/>
    </location>
</feature>
<feature type="transmembrane region" description="Helical" evidence="10">
    <location>
        <begin position="489"/>
        <end position="510"/>
    </location>
</feature>
<proteinExistence type="predicted"/>
<dbReference type="RefSeq" id="XP_033319031.1">
    <property type="nucleotide sequence ID" value="XM_033463140.1"/>
</dbReference>
<accession>A0A6P8MYR1</accession>
<evidence type="ECO:0000256" key="4">
    <source>
        <dbReference type="ARBA" id="ARBA00022692"/>
    </source>
</evidence>
<dbReference type="GO" id="GO:0005886">
    <property type="term" value="C:plasma membrane"/>
    <property type="evidence" value="ECO:0007669"/>
    <property type="project" value="UniProtKB-SubCell"/>
</dbReference>
<keyword evidence="11" id="KW-1185">Reference proteome</keyword>
<keyword evidence="3" id="KW-0716">Sensory transduction</keyword>
<organism evidence="11 12">
    <name type="scientific">Bombus bifarius</name>
    <dbReference type="NCBI Taxonomy" id="103933"/>
    <lineage>
        <taxon>Eukaryota</taxon>
        <taxon>Metazoa</taxon>
        <taxon>Ecdysozoa</taxon>
        <taxon>Arthropoda</taxon>
        <taxon>Hexapoda</taxon>
        <taxon>Insecta</taxon>
        <taxon>Pterygota</taxon>
        <taxon>Neoptera</taxon>
        <taxon>Endopterygota</taxon>
        <taxon>Hymenoptera</taxon>
        <taxon>Apocrita</taxon>
        <taxon>Aculeata</taxon>
        <taxon>Apoidea</taxon>
        <taxon>Anthophila</taxon>
        <taxon>Apidae</taxon>
        <taxon>Bombus</taxon>
        <taxon>Pyrobombus</taxon>
    </lineage>
</organism>
<keyword evidence="4 10" id="KW-0812">Transmembrane</keyword>
<evidence type="ECO:0000313" key="12">
    <source>
        <dbReference type="RefSeq" id="XP_033319031.1"/>
    </source>
</evidence>
<evidence type="ECO:0000313" key="11">
    <source>
        <dbReference type="Proteomes" id="UP000515164"/>
    </source>
</evidence>
<dbReference type="AlphaFoldDB" id="A0A6P8MYR1"/>
<evidence type="ECO:0000256" key="8">
    <source>
        <dbReference type="ARBA" id="ARBA00023170"/>
    </source>
</evidence>
<reference evidence="12" key="1">
    <citation type="submission" date="2025-08" db="UniProtKB">
        <authorList>
            <consortium name="RefSeq"/>
        </authorList>
    </citation>
    <scope>IDENTIFICATION</scope>
    <source>
        <tissue evidence="12">Muscle</tissue>
    </source>
</reference>
<keyword evidence="5" id="KW-0552">Olfaction</keyword>
<keyword evidence="6 10" id="KW-1133">Transmembrane helix</keyword>
<name>A0A6P8MYR1_9HYME</name>
<dbReference type="PANTHER" id="PTHR21137:SF35">
    <property type="entry name" value="ODORANT RECEPTOR 19A-RELATED"/>
    <property type="match status" value="1"/>
</dbReference>
<dbReference type="Proteomes" id="UP000515164">
    <property type="component" value="Unplaced"/>
</dbReference>
<evidence type="ECO:0000256" key="6">
    <source>
        <dbReference type="ARBA" id="ARBA00022989"/>
    </source>
</evidence>
<evidence type="ECO:0000256" key="2">
    <source>
        <dbReference type="ARBA" id="ARBA00022475"/>
    </source>
</evidence>
<feature type="transmembrane region" description="Helical" evidence="10">
    <location>
        <begin position="388"/>
        <end position="412"/>
    </location>
</feature>
<keyword evidence="8" id="KW-0675">Receptor</keyword>
<evidence type="ECO:0000256" key="9">
    <source>
        <dbReference type="ARBA" id="ARBA00023224"/>
    </source>
</evidence>